<dbReference type="WBParaSite" id="jg12082">
    <property type="protein sequence ID" value="jg12082"/>
    <property type="gene ID" value="jg12082"/>
</dbReference>
<dbReference type="Proteomes" id="UP000887574">
    <property type="component" value="Unplaced"/>
</dbReference>
<dbReference type="GO" id="GO:0016757">
    <property type="term" value="F:glycosyltransferase activity"/>
    <property type="evidence" value="ECO:0007669"/>
    <property type="project" value="UniProtKB-UniRule"/>
</dbReference>
<evidence type="ECO:0000256" key="8">
    <source>
        <dbReference type="RuleBase" id="RU366017"/>
    </source>
</evidence>
<proteinExistence type="inferred from homology"/>
<evidence type="ECO:0000256" key="4">
    <source>
        <dbReference type="ARBA" id="ARBA00022679"/>
    </source>
</evidence>
<evidence type="ECO:0000256" key="7">
    <source>
        <dbReference type="ARBA" id="ARBA00023136"/>
    </source>
</evidence>
<dbReference type="InterPro" id="IPR052012">
    <property type="entry name" value="GTase_92"/>
</dbReference>
<keyword evidence="4 8" id="KW-0808">Transferase</keyword>
<keyword evidence="9" id="KW-1185">Reference proteome</keyword>
<dbReference type="Pfam" id="PF01697">
    <property type="entry name" value="Glyco_transf_92"/>
    <property type="match status" value="2"/>
</dbReference>
<keyword evidence="7" id="KW-0472">Membrane</keyword>
<protein>
    <recommendedName>
        <fullName evidence="8">Glycosyltransferase family 92 protein</fullName>
        <ecNumber evidence="8">2.4.1.-</ecNumber>
    </recommendedName>
</protein>
<evidence type="ECO:0000256" key="5">
    <source>
        <dbReference type="ARBA" id="ARBA00022692"/>
    </source>
</evidence>
<dbReference type="AlphaFoldDB" id="A0A915CTJ8"/>
<keyword evidence="3 8" id="KW-0328">Glycosyltransferase</keyword>
<evidence type="ECO:0000256" key="2">
    <source>
        <dbReference type="ARBA" id="ARBA00007647"/>
    </source>
</evidence>
<sequence>MSAILSFARRLLILYFRQVRFRLRQFTSANHRTQHLALISTTYFPFSASYSPNSMVVLFNAQKGFWPPWPLVCVSRNETHVDKHYAKIRYAFTPIFICGWSVYLAVCPVVAAPLEFGLRDVQFSSNTVNIPYRKTRMDRRLDVVACFSPLFYNERWQLIVPTLEIYRQLGVSLQVYYIQSMLVEILQFMQIYERLNITKLETWTKLSVMELSAEDSSLSPLTYDPNAELEWRNQAAAHTDCLLNYKTSNQQFPWAAGFSYNRYNTELITSNEPDDFSLSALINSARIAKEWEDPKYVVRPTHVQSVWLHWPGIIDKGRMETVDDALNFMVHFRNWSMSQKTAELSGSNALQIASDRGVKCALAQHDHFSHKAINARVVVHFSTSEQGRFMHGYGSAQAIPDGSLEAVLGTKGV</sequence>
<evidence type="ECO:0000313" key="9">
    <source>
        <dbReference type="Proteomes" id="UP000887574"/>
    </source>
</evidence>
<comment type="subcellular location">
    <subcellularLocation>
        <location evidence="1">Membrane</location>
        <topology evidence="1">Single-pass membrane protein</topology>
    </subcellularLocation>
</comment>
<evidence type="ECO:0000313" key="10">
    <source>
        <dbReference type="WBParaSite" id="jg12082"/>
    </source>
</evidence>
<name>A0A915CTJ8_9BILA</name>
<keyword evidence="5" id="KW-0812">Transmembrane</keyword>
<evidence type="ECO:0000256" key="3">
    <source>
        <dbReference type="ARBA" id="ARBA00022676"/>
    </source>
</evidence>
<keyword evidence="6" id="KW-1133">Transmembrane helix</keyword>
<comment type="similarity">
    <text evidence="2 8">Belongs to the glycosyltransferase 92 family.</text>
</comment>
<reference evidence="10" key="1">
    <citation type="submission" date="2022-11" db="UniProtKB">
        <authorList>
            <consortium name="WormBaseParasite"/>
        </authorList>
    </citation>
    <scope>IDENTIFICATION</scope>
</reference>
<dbReference type="EC" id="2.4.1.-" evidence="8"/>
<dbReference type="InterPro" id="IPR008166">
    <property type="entry name" value="Glyco_transf_92"/>
</dbReference>
<organism evidence="9 10">
    <name type="scientific">Ditylenchus dipsaci</name>
    <dbReference type="NCBI Taxonomy" id="166011"/>
    <lineage>
        <taxon>Eukaryota</taxon>
        <taxon>Metazoa</taxon>
        <taxon>Ecdysozoa</taxon>
        <taxon>Nematoda</taxon>
        <taxon>Chromadorea</taxon>
        <taxon>Rhabditida</taxon>
        <taxon>Tylenchina</taxon>
        <taxon>Tylenchomorpha</taxon>
        <taxon>Sphaerularioidea</taxon>
        <taxon>Anguinidae</taxon>
        <taxon>Anguininae</taxon>
        <taxon>Ditylenchus</taxon>
    </lineage>
</organism>
<evidence type="ECO:0000256" key="6">
    <source>
        <dbReference type="ARBA" id="ARBA00022989"/>
    </source>
</evidence>
<dbReference type="PANTHER" id="PTHR21645">
    <property type="entry name" value="GLYCOSYLTRANSFERASE FAMILY 92 PROTEIN"/>
    <property type="match status" value="1"/>
</dbReference>
<dbReference type="PANTHER" id="PTHR21645:SF2">
    <property type="entry name" value="GLYCOSYLTRANSFERASE FAMILY 92 PROTEIN F59C6.8"/>
    <property type="match status" value="1"/>
</dbReference>
<evidence type="ECO:0000256" key="1">
    <source>
        <dbReference type="ARBA" id="ARBA00004167"/>
    </source>
</evidence>
<accession>A0A915CTJ8</accession>
<dbReference type="GO" id="GO:0016020">
    <property type="term" value="C:membrane"/>
    <property type="evidence" value="ECO:0007669"/>
    <property type="project" value="UniProtKB-SubCell"/>
</dbReference>